<evidence type="ECO:0000256" key="2">
    <source>
        <dbReference type="ARBA" id="ARBA00023235"/>
    </source>
</evidence>
<feature type="binding site" evidence="3 5">
    <location>
        <position position="23"/>
    </location>
    <ligand>
        <name>substrate</name>
    </ligand>
</feature>
<evidence type="ECO:0000256" key="3">
    <source>
        <dbReference type="HAMAP-Rule" id="MF_01929"/>
    </source>
</evidence>
<dbReference type="GO" id="GO:0006189">
    <property type="term" value="P:'de novo' IMP biosynthetic process"/>
    <property type="evidence" value="ECO:0007669"/>
    <property type="project" value="UniProtKB-UniRule"/>
</dbReference>
<keyword evidence="2 3" id="KW-0413">Isomerase</keyword>
<keyword evidence="8" id="KW-1185">Reference proteome</keyword>
<dbReference type="InterPro" id="IPR033747">
    <property type="entry name" value="PurE_ClassI"/>
</dbReference>
<feature type="binding site" evidence="3 5">
    <location>
        <position position="26"/>
    </location>
    <ligand>
        <name>substrate</name>
    </ligand>
</feature>
<dbReference type="EC" id="5.4.99.18" evidence="3 4"/>
<dbReference type="PANTHER" id="PTHR23046:SF2">
    <property type="entry name" value="PHOSPHORIBOSYLAMINOIMIDAZOLE CARBOXYLASE"/>
    <property type="match status" value="1"/>
</dbReference>
<dbReference type="InterPro" id="IPR024694">
    <property type="entry name" value="PurE_prokaryotes"/>
</dbReference>
<comment type="function">
    <text evidence="3 4">Catalyzes the conversion of N5-carboxyaminoimidazole ribonucleotide (N5-CAIR) to 4-carboxy-5-aminoimidazole ribonucleotide (CAIR).</text>
</comment>
<dbReference type="UniPathway" id="UPA00074">
    <property type="reaction ID" value="UER00943"/>
</dbReference>
<proteinExistence type="inferred from homology"/>
<organism evidence="7 8">
    <name type="scientific">Microbacterium kyungheense</name>
    <dbReference type="NCBI Taxonomy" id="1263636"/>
    <lineage>
        <taxon>Bacteria</taxon>
        <taxon>Bacillati</taxon>
        <taxon>Actinomycetota</taxon>
        <taxon>Actinomycetes</taxon>
        <taxon>Micrococcales</taxon>
        <taxon>Microbacteriaceae</taxon>
        <taxon>Microbacterium</taxon>
    </lineage>
</organism>
<gene>
    <name evidence="3" type="primary">purE</name>
    <name evidence="7" type="ORF">FB391_0781</name>
</gene>
<evidence type="ECO:0000256" key="4">
    <source>
        <dbReference type="PIRNR" id="PIRNR001338"/>
    </source>
</evidence>
<dbReference type="InterPro" id="IPR000031">
    <property type="entry name" value="PurE_dom"/>
</dbReference>
<comment type="similarity">
    <text evidence="3">Belongs to the AIR carboxylase family. Class I subfamily.</text>
</comment>
<accession>A0A543FKV7</accession>
<dbReference type="EMBL" id="VFPE01000001">
    <property type="protein sequence ID" value="TQM34493.1"/>
    <property type="molecule type" value="Genomic_DNA"/>
</dbReference>
<evidence type="ECO:0000256" key="1">
    <source>
        <dbReference type="ARBA" id="ARBA00022755"/>
    </source>
</evidence>
<sequence length="175" mass="18256">MTGALESPLHSSDTPLVGVVMGSDSDWRVMSDASQALTDFGIPHEVEVVSAHRTPDKLMRYGREARARGLRAIIAGAGGAAHLPGMLASVTALPVIGVPVQLATLDGMDSLLSIVQMPAGIPVATVSINGAKNAGLLAARILGTGDPEVADRVEAYARDLEAQVELKNRRLKESL</sequence>
<keyword evidence="1 3" id="KW-0658">Purine biosynthesis</keyword>
<dbReference type="GO" id="GO:0034023">
    <property type="term" value="F:5-(carboxyamino)imidazole ribonucleotide mutase activity"/>
    <property type="evidence" value="ECO:0007669"/>
    <property type="project" value="UniProtKB-UniRule"/>
</dbReference>
<evidence type="ECO:0000313" key="7">
    <source>
        <dbReference type="EMBL" id="TQM34493.1"/>
    </source>
</evidence>
<dbReference type="PANTHER" id="PTHR23046">
    <property type="entry name" value="PHOSPHORIBOSYLAMINOIMIDAZOLE CARBOXYLASE CATALYTIC SUBUNIT"/>
    <property type="match status" value="1"/>
</dbReference>
<dbReference type="SMART" id="SM01001">
    <property type="entry name" value="AIRC"/>
    <property type="match status" value="1"/>
</dbReference>
<dbReference type="AlphaFoldDB" id="A0A543FKV7"/>
<feature type="binding site" evidence="3 5">
    <location>
        <position position="53"/>
    </location>
    <ligand>
        <name>substrate</name>
    </ligand>
</feature>
<dbReference type="HAMAP" id="MF_01929">
    <property type="entry name" value="PurE_classI"/>
    <property type="match status" value="1"/>
</dbReference>
<dbReference type="SUPFAM" id="SSF52255">
    <property type="entry name" value="N5-CAIR mutase (phosphoribosylaminoimidazole carboxylase, PurE)"/>
    <property type="match status" value="1"/>
</dbReference>
<feature type="domain" description="PurE" evidence="6">
    <location>
        <begin position="15"/>
        <end position="164"/>
    </location>
</feature>
<dbReference type="Pfam" id="PF00731">
    <property type="entry name" value="AIRC"/>
    <property type="match status" value="1"/>
</dbReference>
<evidence type="ECO:0000259" key="6">
    <source>
        <dbReference type="SMART" id="SM01001"/>
    </source>
</evidence>
<evidence type="ECO:0000313" key="8">
    <source>
        <dbReference type="Proteomes" id="UP000320235"/>
    </source>
</evidence>
<name>A0A543FKV7_9MICO</name>
<dbReference type="Gene3D" id="3.40.50.1970">
    <property type="match status" value="1"/>
</dbReference>
<comment type="catalytic activity">
    <reaction evidence="3 4">
        <text>5-carboxyamino-1-(5-phospho-D-ribosyl)imidazole + H(+) = 5-amino-1-(5-phospho-D-ribosyl)imidazole-4-carboxylate</text>
        <dbReference type="Rhea" id="RHEA:13193"/>
        <dbReference type="ChEBI" id="CHEBI:15378"/>
        <dbReference type="ChEBI" id="CHEBI:58730"/>
        <dbReference type="ChEBI" id="CHEBI:77657"/>
        <dbReference type="EC" id="5.4.99.18"/>
    </reaction>
</comment>
<dbReference type="PIRSF" id="PIRSF001338">
    <property type="entry name" value="AIR_carboxylase"/>
    <property type="match status" value="1"/>
</dbReference>
<reference evidence="7 8" key="1">
    <citation type="submission" date="2019-06" db="EMBL/GenBank/DDBJ databases">
        <title>Sequencing the genomes of 1000 actinobacteria strains.</title>
        <authorList>
            <person name="Klenk H.-P."/>
        </authorList>
    </citation>
    <scope>NUCLEOTIDE SEQUENCE [LARGE SCALE GENOMIC DNA]</scope>
    <source>
        <strain evidence="7 8">DSM 105492</strain>
    </source>
</reference>
<comment type="pathway">
    <text evidence="3 4">Purine metabolism; IMP biosynthesis via de novo pathway; 5-amino-1-(5-phospho-D-ribosyl)imidazole-4-carboxylate from 5-amino-1-(5-phospho-D-ribosyl)imidazole (N5-CAIR route): step 2/2.</text>
</comment>
<dbReference type="Proteomes" id="UP000320235">
    <property type="component" value="Unassembled WGS sequence"/>
</dbReference>
<protein>
    <recommendedName>
        <fullName evidence="3 4">N5-carboxyaminoimidazole ribonucleotide mutase</fullName>
        <shortName evidence="3 4">N5-CAIR mutase</shortName>
        <ecNumber evidence="3 4">5.4.99.18</ecNumber>
    </recommendedName>
    <alternativeName>
        <fullName evidence="3">5-(carboxyamino)imidazole ribonucleotide mutase</fullName>
    </alternativeName>
</protein>
<evidence type="ECO:0000256" key="5">
    <source>
        <dbReference type="PIRSR" id="PIRSR001338-1"/>
    </source>
</evidence>
<dbReference type="NCBIfam" id="TIGR01162">
    <property type="entry name" value="purE"/>
    <property type="match status" value="1"/>
</dbReference>
<comment type="caution">
    <text evidence="7">The sequence shown here is derived from an EMBL/GenBank/DDBJ whole genome shotgun (WGS) entry which is preliminary data.</text>
</comment>